<keyword evidence="4" id="KW-0548">Nucleotidyltransferase</keyword>
<keyword evidence="8" id="KW-0472">Membrane</keyword>
<keyword evidence="8" id="KW-0812">Transmembrane</keyword>
<dbReference type="GO" id="GO:0006048">
    <property type="term" value="P:UDP-N-acetylglucosamine biosynthetic process"/>
    <property type="evidence" value="ECO:0007669"/>
    <property type="project" value="TreeGrafter"/>
</dbReference>
<evidence type="ECO:0000256" key="7">
    <source>
        <dbReference type="ARBA" id="ARBA00048259"/>
    </source>
</evidence>
<comment type="similarity">
    <text evidence="5">Belongs to the USP family.</text>
</comment>
<dbReference type="Gene3D" id="3.90.550.10">
    <property type="entry name" value="Spore Coat Polysaccharide Biosynthesis Protein SpsA, Chain A"/>
    <property type="match status" value="1"/>
</dbReference>
<evidence type="ECO:0000256" key="3">
    <source>
        <dbReference type="ARBA" id="ARBA00022679"/>
    </source>
</evidence>
<name>A0A3B1DRI3_9ZZZZ</name>
<dbReference type="GO" id="GO:0003977">
    <property type="term" value="F:UDP-N-acetylglucosamine diphosphorylase activity"/>
    <property type="evidence" value="ECO:0007669"/>
    <property type="project" value="TreeGrafter"/>
</dbReference>
<evidence type="ECO:0000256" key="6">
    <source>
        <dbReference type="ARBA" id="ARBA00039080"/>
    </source>
</evidence>
<keyword evidence="8" id="KW-1133">Transmembrane helix</keyword>
<sequence>MNTFIEHKRRSFIYRILSAFMAFTFIFTTALPPQSSFAQSTPQTILDLPFPGAMVPQTAGFTPTLIKGITIHPDNPLMFDFIIDNGDETLSTEELKTISKKLVKYFLASLTVPEEELWVNLSPYEEERVIPEGFGDTEMGRDLLAQDYMLKQLTSSLMYPEDELGQEFWKRVYEKAYEMYGTTKIPVNTFNKVWIVPESAQVYEHENSAFVVGSKLKVMLEEDYLALQENMGSETFGLDQLDQSDAEVVSSVSSNIVREILIPAIEKEVNEGKTFANLRQISNSMILAAWYKQNLRNSLLGHVYMDQNKTAGVDTEDKQINQKIYDQYVEAFNKGVYNYIREDYDNETKQIIPRKYFSGGLLMAGYFALGLLTTTSDVSYANVPEMFSPDSSVSIVQILNVEETGTNGVALDTAIVEAEYSVTIQQPAAQGGYVQGAEALGSDQGKVASSALITTKEDIENILKTPVNIIIDGKAHQFEKGLAENYQVLEGSFNKSVVAGTEYVIFDIEAKNDGILSEKVMDAFAKMLKEGFSGYEVSHVLNLDSFRVEYFFLERTMGTRESMMAASSAIKLTDEEKQQLPQVVLDNIEGGVIIAPQHIQALKFLIEIGEARLLKVWQSPGIKDGYKRAFLEQLLEDLDPKYVFSGGLKTYKENMKKLLEEAGRGKNPLEGLVPEKASGVDLTEIQNNPFFYEMEGAGFDNADKLGVFIVAGGMGERLGFSGTKLGIPLDLVTEKSYLQHYIESILAIQNKFNKKYNKNIEIPLMIMVSEDTMDETISLLKDNNLFGMNGYEFVDTFQGQKPSGKSQIILLRQRQVPSIGDMDAGFVLEKNDRYTLQTKPYGHGDVNKLAQESGIIEIWKKQGKEYTVSIQDTNGQVFNGILPALGVSVSEDLDLNFLAVPREAGEATGSIVMNRRESDGRTFVMNVEYNQLDPLLKATGHPEGDVADPITGKSPYPANLNVLIYKNETFIRSLNEHDGLYGEFVNPKWTDESKALMKQFGEQVDVTKLEFKKPTRGETMLQDIAIGLPEEAKVKYTMFTKRDVFSPVKNSIEEAKGKVEQDLYADAMVTGEQDFYKSFRKRLHLLLGVQVKMEGNSKNAQGIPYGKGAKLTFSPNFAITIQEFESRFDLSKDEVSRITDKSIMHIDGENIKFEGYLRVDGTVMIVTAPDVNLIVKDLAVTNIGRKFVDLTSEEMSSGKFPEYITMRGYHVVKQADDELNIRIDTPGDYVLTGNGELYRIVTQEGGSDVQVRVNTEIASSALSMEYYKAIEYLKQKDVDVKIVDAEISVGINAVEFDNNPVAVIALDKGKGLVFYDQKETVVGFGDIIFLDEKNVKINVKFTEIRQEGEGVEVFVDRVLKKYSLASSTIANSLGGINLDPKLLDLQIKRDGNGVPLPIWDQPIEHMNIQGFVPVIINIQHIPFSQVPMLLGLADEEELPVNAANDEGPLEAIPDAAWLPMDRLEKFIKV</sequence>
<dbReference type="EMBL" id="UOGJ01000133">
    <property type="protein sequence ID" value="VAX37660.1"/>
    <property type="molecule type" value="Genomic_DNA"/>
</dbReference>
<comment type="catalytic activity">
    <reaction evidence="7">
        <text>a monosaccharide 1-phosphate + UTP + H(+) = a UDP-monosaccharide + diphosphate</text>
        <dbReference type="Rhea" id="RHEA:13205"/>
        <dbReference type="ChEBI" id="CHEBI:15378"/>
        <dbReference type="ChEBI" id="CHEBI:33019"/>
        <dbReference type="ChEBI" id="CHEBI:46398"/>
        <dbReference type="ChEBI" id="CHEBI:140358"/>
        <dbReference type="ChEBI" id="CHEBI:140359"/>
        <dbReference type="EC" id="2.7.7.64"/>
    </reaction>
</comment>
<dbReference type="InterPro" id="IPR002618">
    <property type="entry name" value="UDPGP_fam"/>
</dbReference>
<dbReference type="SUPFAM" id="SSF53448">
    <property type="entry name" value="Nucleotide-diphospho-sugar transferases"/>
    <property type="match status" value="1"/>
</dbReference>
<protein>
    <recommendedName>
        <fullName evidence="6">UTP-monosaccharide-1-phosphate uridylyltransferase</fullName>
        <ecNumber evidence="6">2.7.7.64</ecNumber>
    </recommendedName>
</protein>
<organism evidence="9">
    <name type="scientific">hydrothermal vent metagenome</name>
    <dbReference type="NCBI Taxonomy" id="652676"/>
    <lineage>
        <taxon>unclassified sequences</taxon>
        <taxon>metagenomes</taxon>
        <taxon>ecological metagenomes</taxon>
    </lineage>
</organism>
<proteinExistence type="inferred from homology"/>
<evidence type="ECO:0000256" key="1">
    <source>
        <dbReference type="ARBA" id="ARBA00001936"/>
    </source>
</evidence>
<dbReference type="GO" id="GO:0051748">
    <property type="term" value="F:UTP-monosaccharide-1-phosphate uridylyltransferase activity"/>
    <property type="evidence" value="ECO:0007669"/>
    <property type="project" value="UniProtKB-EC"/>
</dbReference>
<dbReference type="InterPro" id="IPR039741">
    <property type="entry name" value="UDP-sugar_pyrophosphorylase"/>
</dbReference>
<evidence type="ECO:0000313" key="9">
    <source>
        <dbReference type="EMBL" id="VAX37660.1"/>
    </source>
</evidence>
<evidence type="ECO:0000256" key="5">
    <source>
        <dbReference type="ARBA" id="ARBA00038047"/>
    </source>
</evidence>
<accession>A0A3B1DRI3</accession>
<evidence type="ECO:0000256" key="2">
    <source>
        <dbReference type="ARBA" id="ARBA00001946"/>
    </source>
</evidence>
<dbReference type="Pfam" id="PF01704">
    <property type="entry name" value="UDPGP"/>
    <property type="match status" value="1"/>
</dbReference>
<comment type="cofactor">
    <cofactor evidence="1">
        <name>Mn(2+)</name>
        <dbReference type="ChEBI" id="CHEBI:29035"/>
    </cofactor>
</comment>
<gene>
    <name evidence="9" type="ORF">MNBD_UNCLBAC01-1656</name>
</gene>
<evidence type="ECO:0000256" key="8">
    <source>
        <dbReference type="SAM" id="Phobius"/>
    </source>
</evidence>
<keyword evidence="3" id="KW-0808">Transferase</keyword>
<dbReference type="Gene3D" id="2.160.10.30">
    <property type="match status" value="1"/>
</dbReference>
<comment type="cofactor">
    <cofactor evidence="2">
        <name>Mg(2+)</name>
        <dbReference type="ChEBI" id="CHEBI:18420"/>
    </cofactor>
</comment>
<feature type="transmembrane region" description="Helical" evidence="8">
    <location>
        <begin position="12"/>
        <end position="31"/>
    </location>
</feature>
<dbReference type="EC" id="2.7.7.64" evidence="6"/>
<evidence type="ECO:0000256" key="4">
    <source>
        <dbReference type="ARBA" id="ARBA00022695"/>
    </source>
</evidence>
<dbReference type="PANTHER" id="PTHR11952:SF9">
    <property type="entry name" value="UDP-SUGAR PYROPHOSPHORYLASE"/>
    <property type="match status" value="1"/>
</dbReference>
<dbReference type="PANTHER" id="PTHR11952">
    <property type="entry name" value="UDP- GLUCOSE PYROPHOSPHORYLASE"/>
    <property type="match status" value="1"/>
</dbReference>
<dbReference type="InterPro" id="IPR029044">
    <property type="entry name" value="Nucleotide-diphossugar_trans"/>
</dbReference>
<reference evidence="9" key="1">
    <citation type="submission" date="2018-06" db="EMBL/GenBank/DDBJ databases">
        <authorList>
            <person name="Zhirakovskaya E."/>
        </authorList>
    </citation>
    <scope>NUCLEOTIDE SEQUENCE</scope>
</reference>